<comment type="similarity">
    <text evidence="2">Belongs to the ERF4 family.</text>
</comment>
<dbReference type="PANTHER" id="PTHR13254:SF0">
    <property type="entry name" value="GOLGIN SUBFAMILY A MEMBER 7_ERF4 DOMAIN-CONTAINING PROTEIN"/>
    <property type="match status" value="1"/>
</dbReference>
<reference key="2">
    <citation type="submission" date="2011-08" db="EMBL/GenBank/DDBJ databases">
        <title>Genome sequence of Naumovozyma castellii.</title>
        <authorList>
            <person name="Gordon J.L."/>
            <person name="Armisen D."/>
            <person name="Proux-Wera E."/>
            <person name="OhEigeartaigh S.S."/>
            <person name="Byrne K.P."/>
            <person name="Wolfe K.H."/>
        </authorList>
    </citation>
    <scope>NUCLEOTIDE SEQUENCE</scope>
    <source>
        <strain>Type strain:CBS 4309</strain>
    </source>
</reference>
<gene>
    <name evidence="9" type="primary">NCAS0C04720</name>
    <name evidence="9" type="ordered locus">NCAS_0C04720</name>
</gene>
<keyword evidence="5" id="KW-0256">Endoplasmic reticulum</keyword>
<dbReference type="HOGENOM" id="CLU_087349_0_0_1"/>
<sequence length="227" mass="26438">MAEDQTMNEKPLFFNYHEFTERFYADLDSPNELKEHDEDHSISITHFPNVYVSRDSVRFADTRIVRVPRRFEARLDAPQFSEILPGSEPAAYTANDEGMNFVPHGVFDGGQVFGYSSVSPLSMYLSQEQFEGIIKPINEKLIKGYKVYTWYNIMDILFGILSMGIWSWLSKYIYPNRTLIDLEDYIKDVNESPLLQEHSIRIISPKRSGYMSLDFEIPRPKLPTNSR</sequence>
<keyword evidence="6 7" id="KW-0472">Membrane</keyword>
<proteinExistence type="inferred from homology"/>
<feature type="domain" description="Golgin subfamily A member 7/ERF4" evidence="8">
    <location>
        <begin position="64"/>
        <end position="214"/>
    </location>
</feature>
<evidence type="ECO:0000259" key="8">
    <source>
        <dbReference type="Pfam" id="PF10256"/>
    </source>
</evidence>
<dbReference type="AlphaFoldDB" id="G0VDA0"/>
<dbReference type="GO" id="GO:0031211">
    <property type="term" value="C:endoplasmic reticulum palmitoyltransferase complex"/>
    <property type="evidence" value="ECO:0007669"/>
    <property type="project" value="EnsemblFungi"/>
</dbReference>
<dbReference type="OrthoDB" id="5377273at2759"/>
<evidence type="ECO:0000256" key="7">
    <source>
        <dbReference type="SAM" id="Phobius"/>
    </source>
</evidence>
<evidence type="ECO:0000256" key="6">
    <source>
        <dbReference type="ARBA" id="ARBA00023136"/>
    </source>
</evidence>
<keyword evidence="7" id="KW-0812">Transmembrane</keyword>
<name>G0VDA0_NAUCA</name>
<dbReference type="PANTHER" id="PTHR13254">
    <property type="entry name" value="GOLGI AUTOANTIGEN, GOLGIN SUBFAMILY A, 7"/>
    <property type="match status" value="1"/>
</dbReference>
<dbReference type="KEGG" id="ncs:NCAS_0C04720"/>
<dbReference type="GeneID" id="96903043"/>
<keyword evidence="10" id="KW-1185">Reference proteome</keyword>
<evidence type="ECO:0000256" key="5">
    <source>
        <dbReference type="ARBA" id="ARBA00022824"/>
    </source>
</evidence>
<dbReference type="EMBL" id="HE576754">
    <property type="protein sequence ID" value="CCC69462.1"/>
    <property type="molecule type" value="Genomic_DNA"/>
</dbReference>
<dbReference type="STRING" id="1064592.G0VDA0"/>
<dbReference type="Pfam" id="PF10256">
    <property type="entry name" value="Erf4"/>
    <property type="match status" value="1"/>
</dbReference>
<dbReference type="Proteomes" id="UP000001640">
    <property type="component" value="Chromosome 3"/>
</dbReference>
<organism evidence="9 10">
    <name type="scientific">Naumovozyma castellii</name>
    <name type="common">Yeast</name>
    <name type="synonym">Saccharomyces castellii</name>
    <dbReference type="NCBI Taxonomy" id="27288"/>
    <lineage>
        <taxon>Eukaryota</taxon>
        <taxon>Fungi</taxon>
        <taxon>Dikarya</taxon>
        <taxon>Ascomycota</taxon>
        <taxon>Saccharomycotina</taxon>
        <taxon>Saccharomycetes</taxon>
        <taxon>Saccharomycetales</taxon>
        <taxon>Saccharomycetaceae</taxon>
        <taxon>Naumovozyma</taxon>
    </lineage>
</organism>
<dbReference type="InterPro" id="IPR019383">
    <property type="entry name" value="Golgin_A_7/ERF4"/>
</dbReference>
<evidence type="ECO:0000256" key="4">
    <source>
        <dbReference type="ARBA" id="ARBA00018463"/>
    </source>
</evidence>
<dbReference type="OMA" id="CITHFPN"/>
<dbReference type="eggNOG" id="ENOG502S30T">
    <property type="taxonomic scope" value="Eukaryota"/>
</dbReference>
<dbReference type="GO" id="GO:0016409">
    <property type="term" value="F:palmitoyltransferase activity"/>
    <property type="evidence" value="ECO:0007669"/>
    <property type="project" value="EnsemblFungi"/>
</dbReference>
<evidence type="ECO:0000256" key="1">
    <source>
        <dbReference type="ARBA" id="ARBA00004406"/>
    </source>
</evidence>
<evidence type="ECO:0000256" key="2">
    <source>
        <dbReference type="ARBA" id="ARBA00007732"/>
    </source>
</evidence>
<evidence type="ECO:0000256" key="3">
    <source>
        <dbReference type="ARBA" id="ARBA00011396"/>
    </source>
</evidence>
<evidence type="ECO:0000313" key="9">
    <source>
        <dbReference type="EMBL" id="CCC69462.1"/>
    </source>
</evidence>
<reference evidence="9 10" key="1">
    <citation type="journal article" date="2011" name="Proc. Natl. Acad. Sci. U.S.A.">
        <title>Evolutionary erosion of yeast sex chromosomes by mating-type switching accidents.</title>
        <authorList>
            <person name="Gordon J.L."/>
            <person name="Armisen D."/>
            <person name="Proux-Wera E."/>
            <person name="Oheigeartaigh S.S."/>
            <person name="Byrne K.P."/>
            <person name="Wolfe K.H."/>
        </authorList>
    </citation>
    <scope>NUCLEOTIDE SEQUENCE [LARGE SCALE GENOMIC DNA]</scope>
    <source>
        <strain evidence="10">ATCC 76901 / BCRC 22586 / CBS 4309 / NBRC 1992 / NRRL Y-12630</strain>
    </source>
</reference>
<dbReference type="RefSeq" id="XP_003675826.1">
    <property type="nucleotide sequence ID" value="XM_003675778.1"/>
</dbReference>
<accession>G0VDA0</accession>
<feature type="transmembrane region" description="Helical" evidence="7">
    <location>
        <begin position="150"/>
        <end position="169"/>
    </location>
</feature>
<dbReference type="InterPro" id="IPR051371">
    <property type="entry name" value="Ras_palmitoyltransferase"/>
</dbReference>
<protein>
    <recommendedName>
        <fullName evidence="4">Ras modification protein ERF4</fullName>
    </recommendedName>
</protein>
<dbReference type="InParanoid" id="G0VDA0"/>
<dbReference type="FunCoup" id="G0VDA0">
    <property type="interactions" value="64"/>
</dbReference>
<comment type="subunit">
    <text evidence="3">Interacts with ERF2.</text>
</comment>
<keyword evidence="7" id="KW-1133">Transmembrane helix</keyword>
<comment type="subcellular location">
    <subcellularLocation>
        <location evidence="1">Endoplasmic reticulum membrane</location>
        <topology evidence="1">Peripheral membrane protein</topology>
    </subcellularLocation>
</comment>
<dbReference type="GO" id="GO:0005789">
    <property type="term" value="C:endoplasmic reticulum membrane"/>
    <property type="evidence" value="ECO:0007669"/>
    <property type="project" value="UniProtKB-SubCell"/>
</dbReference>
<dbReference type="GO" id="GO:0006612">
    <property type="term" value="P:protein targeting to membrane"/>
    <property type="evidence" value="ECO:0007669"/>
    <property type="project" value="EnsemblFungi"/>
</dbReference>
<evidence type="ECO:0000313" key="10">
    <source>
        <dbReference type="Proteomes" id="UP000001640"/>
    </source>
</evidence>